<dbReference type="GO" id="GO:0003886">
    <property type="term" value="F:DNA (cytosine-5-)-methyltransferase activity"/>
    <property type="evidence" value="ECO:0007669"/>
    <property type="project" value="UniProtKB-EC"/>
</dbReference>
<feature type="compositionally biased region" description="Low complexity" evidence="6">
    <location>
        <begin position="279"/>
        <end position="298"/>
    </location>
</feature>
<dbReference type="InterPro" id="IPR050390">
    <property type="entry name" value="C5-Methyltransferase"/>
</dbReference>
<protein>
    <recommendedName>
        <fullName evidence="1">DNA (cytosine-5-)-methyltransferase</fullName>
        <ecNumber evidence="1">2.1.1.37</ecNumber>
    </recommendedName>
</protein>
<keyword evidence="8" id="KW-1185">Reference proteome</keyword>
<evidence type="ECO:0000256" key="5">
    <source>
        <dbReference type="PROSITE-ProRule" id="PRU01016"/>
    </source>
</evidence>
<dbReference type="Gene3D" id="3.40.50.150">
    <property type="entry name" value="Vaccinia Virus protein VP39"/>
    <property type="match status" value="1"/>
</dbReference>
<name>A0A162WT34_DIDRA</name>
<dbReference type="GO" id="GO:0032259">
    <property type="term" value="P:methylation"/>
    <property type="evidence" value="ECO:0007669"/>
    <property type="project" value="UniProtKB-KW"/>
</dbReference>
<dbReference type="InterPro" id="IPR029063">
    <property type="entry name" value="SAM-dependent_MTases_sf"/>
</dbReference>
<dbReference type="Proteomes" id="UP000076837">
    <property type="component" value="Unassembled WGS sequence"/>
</dbReference>
<dbReference type="GO" id="GO:0044027">
    <property type="term" value="P:negative regulation of gene expression via chromosomal CpG island methylation"/>
    <property type="evidence" value="ECO:0007669"/>
    <property type="project" value="TreeGrafter"/>
</dbReference>
<keyword evidence="2 5" id="KW-0489">Methyltransferase</keyword>
<proteinExistence type="inferred from homology"/>
<comment type="caution">
    <text evidence="7">The sequence shown here is derived from an EMBL/GenBank/DDBJ whole genome shotgun (WGS) entry which is preliminary data.</text>
</comment>
<evidence type="ECO:0000256" key="3">
    <source>
        <dbReference type="ARBA" id="ARBA00022679"/>
    </source>
</evidence>
<evidence type="ECO:0000313" key="8">
    <source>
        <dbReference type="Proteomes" id="UP000076837"/>
    </source>
</evidence>
<dbReference type="AlphaFoldDB" id="A0A162WT34"/>
<comment type="similarity">
    <text evidence="5">Belongs to the class I-like SAM-binding methyltransferase superfamily. C5-methyltransferase family.</text>
</comment>
<dbReference type="InterPro" id="IPR001525">
    <property type="entry name" value="C5_MeTfrase"/>
</dbReference>
<dbReference type="PANTHER" id="PTHR10629">
    <property type="entry name" value="CYTOSINE-SPECIFIC METHYLTRANSFERASE"/>
    <property type="match status" value="1"/>
</dbReference>
<dbReference type="PRINTS" id="PR00105">
    <property type="entry name" value="C5METTRFRASE"/>
</dbReference>
<evidence type="ECO:0000256" key="1">
    <source>
        <dbReference type="ARBA" id="ARBA00011975"/>
    </source>
</evidence>
<dbReference type="EMBL" id="JYNV01000298">
    <property type="protein sequence ID" value="KZM19195.1"/>
    <property type="molecule type" value="Genomic_DNA"/>
</dbReference>
<evidence type="ECO:0000256" key="2">
    <source>
        <dbReference type="ARBA" id="ARBA00022603"/>
    </source>
</evidence>
<dbReference type="GO" id="GO:0005634">
    <property type="term" value="C:nucleus"/>
    <property type="evidence" value="ECO:0007669"/>
    <property type="project" value="TreeGrafter"/>
</dbReference>
<organism evidence="7 8">
    <name type="scientific">Didymella rabiei</name>
    <name type="common">Chickpea ascochyta blight fungus</name>
    <name type="synonym">Mycosphaerella rabiei</name>
    <dbReference type="NCBI Taxonomy" id="5454"/>
    <lineage>
        <taxon>Eukaryota</taxon>
        <taxon>Fungi</taxon>
        <taxon>Dikarya</taxon>
        <taxon>Ascomycota</taxon>
        <taxon>Pezizomycotina</taxon>
        <taxon>Dothideomycetes</taxon>
        <taxon>Pleosporomycetidae</taxon>
        <taxon>Pleosporales</taxon>
        <taxon>Pleosporineae</taxon>
        <taxon>Didymellaceae</taxon>
        <taxon>Ascochyta</taxon>
    </lineage>
</organism>
<feature type="region of interest" description="Disordered" evidence="6">
    <location>
        <begin position="271"/>
        <end position="311"/>
    </location>
</feature>
<dbReference type="SUPFAM" id="SSF53335">
    <property type="entry name" value="S-adenosyl-L-methionine-dependent methyltransferases"/>
    <property type="match status" value="1"/>
</dbReference>
<keyword evidence="4 5" id="KW-0949">S-adenosyl-L-methionine</keyword>
<evidence type="ECO:0000313" key="7">
    <source>
        <dbReference type="EMBL" id="KZM19195.1"/>
    </source>
</evidence>
<evidence type="ECO:0000256" key="6">
    <source>
        <dbReference type="SAM" id="MobiDB-lite"/>
    </source>
</evidence>
<dbReference type="Pfam" id="PF00145">
    <property type="entry name" value="DNA_methylase"/>
    <property type="match status" value="1"/>
</dbReference>
<accession>A0A162WT34</accession>
<dbReference type="Gene3D" id="3.90.120.10">
    <property type="entry name" value="DNA Methylase, subunit A, domain 2"/>
    <property type="match status" value="1"/>
</dbReference>
<dbReference type="EC" id="2.1.1.37" evidence="1"/>
<reference evidence="7 8" key="1">
    <citation type="journal article" date="2016" name="Sci. Rep.">
        <title>Draft genome sequencing and secretome analysis of fungal phytopathogen Ascochyta rabiei provides insight into the necrotrophic effector repertoire.</title>
        <authorList>
            <person name="Verma S."/>
            <person name="Gazara R.K."/>
            <person name="Nizam S."/>
            <person name="Parween S."/>
            <person name="Chattopadhyay D."/>
            <person name="Verma P.K."/>
        </authorList>
    </citation>
    <scope>NUCLEOTIDE SEQUENCE [LARGE SCALE GENOMIC DNA]</scope>
    <source>
        <strain evidence="7 8">ArDII</strain>
    </source>
</reference>
<sequence>MAGRSIADAISLVEDEDEDENEAAYLADEVDVQGYDDVASEDDDEPDYVLIDDDDDLSSPVPAPMTHYPILKDFELPSLSLECGVIRPGSVVELQDRSGREANAMRSGDFLLVRAIIESVETEEVVIRGYRMRRCAYLWPLFAGQTNELFMLIHTDTNDDRPSFAQGLEEVDIEEIVGLRKCLFTNLHFDILGLQQANTGVPERLYKNLKSLHKELRPLSREMKAIKSWLLNKGTLICRWVHVIETYDRTSGTSYAGEVRRLYKREAADFSGSGNPVYSSTSDSKTPTPIPSPSKATSVQSPSSAHKRVRSLEIVDPPASKRCQRLPQKSTEYTMGDGFCGCGGATCGAMQAGLKVVWGLEKDEMAMRAYRKNFPAAIHLEMDAWDFPDIAKRCIHGVDLLHFSCPCQYWSDNHTVDGVNDQANMETIYIPYGWLLRLKPRLFSMEQAPGLIRKAKHRLHFRRLLNDFISLGYNVRYRVQNQAWLGLAQQRRRLVFVGAKIGQPLPPFPQPEHGPTSTGLKRFVTIEDALQPLMRVENRLANNKYHRKHREKSMNVPPIDPHISMANCITTNGGDNAHYSGQRAMTVMELAQLQGLGLQAQFAGSVTEAKRQCGNAWAPTSNKKYFLLWAATLEAFDNGLIEAEDDITDLYDFLEQKGIKIARPIIDLDGISALDGAVSAQPQYRYLSRLEKAVKPRVPLILWSRKADVPHRPPRVRRAAIISSAGLDGITDTRRSHTIDQASVTTDNSARR</sequence>
<feature type="region of interest" description="Disordered" evidence="6">
    <location>
        <begin position="1"/>
        <end position="21"/>
    </location>
</feature>
<dbReference type="PANTHER" id="PTHR10629:SF52">
    <property type="entry name" value="DNA (CYTOSINE-5)-METHYLTRANSFERASE 1"/>
    <property type="match status" value="1"/>
</dbReference>
<dbReference type="STRING" id="5454.A0A162WT34"/>
<evidence type="ECO:0000256" key="4">
    <source>
        <dbReference type="ARBA" id="ARBA00022691"/>
    </source>
</evidence>
<gene>
    <name evidence="7" type="ORF">ST47_g9657</name>
</gene>
<feature type="active site" evidence="5">
    <location>
        <position position="407"/>
    </location>
</feature>
<dbReference type="PROSITE" id="PS51679">
    <property type="entry name" value="SAM_MT_C5"/>
    <property type="match status" value="1"/>
</dbReference>
<dbReference type="GO" id="GO:0003677">
    <property type="term" value="F:DNA binding"/>
    <property type="evidence" value="ECO:0007669"/>
    <property type="project" value="TreeGrafter"/>
</dbReference>
<keyword evidence="3 5" id="KW-0808">Transferase</keyword>